<dbReference type="InterPro" id="IPR025847">
    <property type="entry name" value="MEDS_domain"/>
</dbReference>
<evidence type="ECO:0000259" key="1">
    <source>
        <dbReference type="Pfam" id="PF14417"/>
    </source>
</evidence>
<comment type="caution">
    <text evidence="2">The sequence shown here is derived from an EMBL/GenBank/DDBJ whole genome shotgun (WGS) entry which is preliminary data.</text>
</comment>
<evidence type="ECO:0000313" key="3">
    <source>
        <dbReference type="Proteomes" id="UP001240236"/>
    </source>
</evidence>
<organism evidence="2 3">
    <name type="scientific">Catenuloplanes indicus</name>
    <dbReference type="NCBI Taxonomy" id="137267"/>
    <lineage>
        <taxon>Bacteria</taxon>
        <taxon>Bacillati</taxon>
        <taxon>Actinomycetota</taxon>
        <taxon>Actinomycetes</taxon>
        <taxon>Micromonosporales</taxon>
        <taxon>Micromonosporaceae</taxon>
        <taxon>Catenuloplanes</taxon>
    </lineage>
</organism>
<keyword evidence="3" id="KW-1185">Reference proteome</keyword>
<dbReference type="Proteomes" id="UP001240236">
    <property type="component" value="Unassembled WGS sequence"/>
</dbReference>
<proteinExistence type="predicted"/>
<name>A0AAE4B2S0_9ACTN</name>
<evidence type="ECO:0000313" key="2">
    <source>
        <dbReference type="EMBL" id="MDQ0370981.1"/>
    </source>
</evidence>
<dbReference type="Pfam" id="PF14417">
    <property type="entry name" value="MEDS"/>
    <property type="match status" value="1"/>
</dbReference>
<sequence length="288" mass="30538">MGREVTAMVETLQPGDHVCWTIGTDDEQLRVTARFITDGLARRHRIVYFTHSLLPQAVAAGLDARGVPVAEAVAAGQLRITSSSGGYLATGRFDAAAMPAAWAAEQAVARAAGWAGLRAIGDMAWAASRLPGSEDLAGYEARVNRVFAEGYAMALCLYDRRLFTAAELAPITAAHPCTKGPGTHEAGWEPGLRMRFAATPPRLTLRGEIDASNRHAVAAMLDTLADEAAAAGTTAEVDVSEAAVYDVATITRLVRDGRRTYRLIGESPQLTKLIRLLAVRPAYAGGPA</sequence>
<dbReference type="EMBL" id="JAUSUZ010000001">
    <property type="protein sequence ID" value="MDQ0370981.1"/>
    <property type="molecule type" value="Genomic_DNA"/>
</dbReference>
<protein>
    <recommendedName>
        <fullName evidence="1">MEDS domain-containing protein</fullName>
    </recommendedName>
</protein>
<dbReference type="RefSeq" id="WP_307247384.1">
    <property type="nucleotide sequence ID" value="NZ_JAUSUZ010000001.1"/>
</dbReference>
<reference evidence="2 3" key="1">
    <citation type="submission" date="2023-07" db="EMBL/GenBank/DDBJ databases">
        <title>Sequencing the genomes of 1000 actinobacteria strains.</title>
        <authorList>
            <person name="Klenk H.-P."/>
        </authorList>
    </citation>
    <scope>NUCLEOTIDE SEQUENCE [LARGE SCALE GENOMIC DNA]</scope>
    <source>
        <strain evidence="2 3">DSM 44709</strain>
    </source>
</reference>
<feature type="domain" description="MEDS" evidence="1">
    <location>
        <begin position="16"/>
        <end position="176"/>
    </location>
</feature>
<accession>A0AAE4B2S0</accession>
<gene>
    <name evidence="2" type="ORF">J2S42_007650</name>
</gene>
<dbReference type="AlphaFoldDB" id="A0AAE4B2S0"/>